<evidence type="ECO:0000256" key="7">
    <source>
        <dbReference type="ARBA" id="ARBA00023015"/>
    </source>
</evidence>
<accession>A0AAW0HW48</accession>
<dbReference type="FunFam" id="3.30.160.60:FF:000062">
    <property type="entry name" value="RB-associated KRAB zinc finger protein-like"/>
    <property type="match status" value="1"/>
</dbReference>
<dbReference type="PANTHER" id="PTHR23234:SF8">
    <property type="entry name" value="C2H2-TYPE DOMAIN-CONTAINING PROTEIN"/>
    <property type="match status" value="1"/>
</dbReference>
<dbReference type="FunFam" id="3.30.160.60:FF:001677">
    <property type="entry name" value="Zinc finger protein 2"/>
    <property type="match status" value="1"/>
</dbReference>
<evidence type="ECO:0000313" key="16">
    <source>
        <dbReference type="Proteomes" id="UP001488838"/>
    </source>
</evidence>
<evidence type="ECO:0000256" key="12">
    <source>
        <dbReference type="PROSITE-ProRule" id="PRU00042"/>
    </source>
</evidence>
<evidence type="ECO:0000259" key="14">
    <source>
        <dbReference type="PROSITE" id="PS50805"/>
    </source>
</evidence>
<dbReference type="PROSITE" id="PS50805">
    <property type="entry name" value="KRAB"/>
    <property type="match status" value="1"/>
</dbReference>
<feature type="domain" description="C2H2-type" evidence="13">
    <location>
        <begin position="234"/>
        <end position="261"/>
    </location>
</feature>
<feature type="domain" description="C2H2-type" evidence="13">
    <location>
        <begin position="318"/>
        <end position="345"/>
    </location>
</feature>
<keyword evidence="8" id="KW-0238">DNA-binding</keyword>
<feature type="domain" description="C2H2-type" evidence="13">
    <location>
        <begin position="262"/>
        <end position="289"/>
    </location>
</feature>
<dbReference type="AlphaFoldDB" id="A0AAW0HW48"/>
<dbReference type="InterPro" id="IPR036236">
    <property type="entry name" value="Znf_C2H2_sf"/>
</dbReference>
<dbReference type="GO" id="GO:0008270">
    <property type="term" value="F:zinc ion binding"/>
    <property type="evidence" value="ECO:0007669"/>
    <property type="project" value="UniProtKB-KW"/>
</dbReference>
<sequence>APAVETSGKWSPREGGALIGAHRRNRALAEGRHRREWLLCLHLLDVRAPRACLRRDETDQEGKACKGVWLCLQPSVTFEDVAVTFTDEEWRHLLPVQRALYKAVMLENYENITSLGLPVPQPDMILQFLQLKRRDEPWTRGLHGCEEKEWPDSVSQDWEPMPEILGASAGTLRDSHRRQSPPCLKLEVQTLAGGLEPSKESPEAETCKKRLFMNRVMQRRPAPSKKALAKHQDQECSDSRKTFFGHSSLIRHQRTHTGEKRYGCSECGKVFIHRTSVRRHLISHTGESPYECSACGKAFFDRSSLTVHQRVHTGEKPFKCSECGKAFFDQSSLNRHKKIHTRENPYKCQQCGKAFSQKSILSGHQKIHTGRKPYRCGECGKGFYWISSLNRHQKAHVSEPHHQCDECGKAFFDRSSLTKHQRTHTREKPYECGECGKAFSQKNRLKQHQRVHTGEKKPFECSVCGKEFSFKSSVIQHQRRYAKQGTD</sequence>
<evidence type="ECO:0000256" key="1">
    <source>
        <dbReference type="ARBA" id="ARBA00004123"/>
    </source>
</evidence>
<evidence type="ECO:0000256" key="6">
    <source>
        <dbReference type="ARBA" id="ARBA00022833"/>
    </source>
</evidence>
<comment type="similarity">
    <text evidence="2">Belongs to the krueppel C2H2-type zinc-finger protein family.</text>
</comment>
<dbReference type="PROSITE" id="PS50157">
    <property type="entry name" value="ZINC_FINGER_C2H2_2"/>
    <property type="match status" value="9"/>
</dbReference>
<dbReference type="FunFam" id="3.30.160.60:FF:002343">
    <property type="entry name" value="Zinc finger protein 33A"/>
    <property type="match status" value="2"/>
</dbReference>
<organism evidence="15 16">
    <name type="scientific">Myodes glareolus</name>
    <name type="common">Bank vole</name>
    <name type="synonym">Clethrionomys glareolus</name>
    <dbReference type="NCBI Taxonomy" id="447135"/>
    <lineage>
        <taxon>Eukaryota</taxon>
        <taxon>Metazoa</taxon>
        <taxon>Chordata</taxon>
        <taxon>Craniata</taxon>
        <taxon>Vertebrata</taxon>
        <taxon>Euteleostomi</taxon>
        <taxon>Mammalia</taxon>
        <taxon>Eutheria</taxon>
        <taxon>Euarchontoglires</taxon>
        <taxon>Glires</taxon>
        <taxon>Rodentia</taxon>
        <taxon>Myomorpha</taxon>
        <taxon>Muroidea</taxon>
        <taxon>Cricetidae</taxon>
        <taxon>Arvicolinae</taxon>
        <taxon>Myodes</taxon>
    </lineage>
</organism>
<evidence type="ECO:0000256" key="5">
    <source>
        <dbReference type="ARBA" id="ARBA00022771"/>
    </source>
</evidence>
<evidence type="ECO:0000313" key="15">
    <source>
        <dbReference type="EMBL" id="KAK7806357.1"/>
    </source>
</evidence>
<keyword evidence="16" id="KW-1185">Reference proteome</keyword>
<keyword evidence="7" id="KW-0805">Transcription regulation</keyword>
<dbReference type="Gene3D" id="3.30.160.60">
    <property type="entry name" value="Classic Zinc Finger"/>
    <property type="match status" value="9"/>
</dbReference>
<gene>
    <name evidence="15" type="ORF">U0070_020209</name>
</gene>
<evidence type="ECO:0000256" key="11">
    <source>
        <dbReference type="ARBA" id="ARBA00078140"/>
    </source>
</evidence>
<evidence type="ECO:0000256" key="9">
    <source>
        <dbReference type="ARBA" id="ARBA00023163"/>
    </source>
</evidence>
<dbReference type="InterPro" id="IPR050758">
    <property type="entry name" value="Znf_C2H2-type"/>
</dbReference>
<protein>
    <recommendedName>
        <fullName evidence="11">Zinc finger protein 661</fullName>
    </recommendedName>
</protein>
<dbReference type="SUPFAM" id="SSF109640">
    <property type="entry name" value="KRAB domain (Kruppel-associated box)"/>
    <property type="match status" value="1"/>
</dbReference>
<dbReference type="PANTHER" id="PTHR23234">
    <property type="entry name" value="ZNF44 PROTEIN"/>
    <property type="match status" value="1"/>
</dbReference>
<evidence type="ECO:0000256" key="2">
    <source>
        <dbReference type="ARBA" id="ARBA00006991"/>
    </source>
</evidence>
<keyword evidence="6" id="KW-0862">Zinc</keyword>
<evidence type="ECO:0000256" key="4">
    <source>
        <dbReference type="ARBA" id="ARBA00022737"/>
    </source>
</evidence>
<feature type="domain" description="C2H2-type" evidence="13">
    <location>
        <begin position="402"/>
        <end position="429"/>
    </location>
</feature>
<dbReference type="EMBL" id="JBBHLL010000304">
    <property type="protein sequence ID" value="KAK7806357.1"/>
    <property type="molecule type" value="Genomic_DNA"/>
</dbReference>
<feature type="domain" description="KRAB" evidence="14">
    <location>
        <begin position="76"/>
        <end position="150"/>
    </location>
</feature>
<dbReference type="SUPFAM" id="SSF57667">
    <property type="entry name" value="beta-beta-alpha zinc fingers"/>
    <property type="match status" value="4"/>
</dbReference>
<keyword evidence="9" id="KW-0804">Transcription</keyword>
<keyword evidence="5 12" id="KW-0863">Zinc-finger</keyword>
<evidence type="ECO:0000256" key="8">
    <source>
        <dbReference type="ARBA" id="ARBA00023125"/>
    </source>
</evidence>
<dbReference type="InterPro" id="IPR036051">
    <property type="entry name" value="KRAB_dom_sf"/>
</dbReference>
<dbReference type="FunFam" id="3.30.160.60:FF:000586">
    <property type="entry name" value="zinc finger protein 2 isoform X2"/>
    <property type="match status" value="1"/>
</dbReference>
<dbReference type="Pfam" id="PF01352">
    <property type="entry name" value="KRAB"/>
    <property type="match status" value="1"/>
</dbReference>
<proteinExistence type="inferred from homology"/>
<keyword evidence="4" id="KW-0677">Repeat</keyword>
<evidence type="ECO:0000256" key="10">
    <source>
        <dbReference type="ARBA" id="ARBA00023242"/>
    </source>
</evidence>
<dbReference type="FunFam" id="3.30.160.60:FF:000099">
    <property type="entry name" value="Zinc finger protein 79"/>
    <property type="match status" value="1"/>
</dbReference>
<feature type="domain" description="C2H2-type" evidence="13">
    <location>
        <begin position="346"/>
        <end position="373"/>
    </location>
</feature>
<feature type="domain" description="C2H2-type" evidence="13">
    <location>
        <begin position="430"/>
        <end position="457"/>
    </location>
</feature>
<comment type="subcellular location">
    <subcellularLocation>
        <location evidence="1">Nucleus</location>
    </subcellularLocation>
</comment>
<dbReference type="FunFam" id="3.30.160.60:FF:002090">
    <property type="entry name" value="Zinc finger protein 473"/>
    <property type="match status" value="1"/>
</dbReference>
<dbReference type="Pfam" id="PF00096">
    <property type="entry name" value="zf-C2H2"/>
    <property type="match status" value="8"/>
</dbReference>
<dbReference type="GO" id="GO:0006355">
    <property type="term" value="P:regulation of DNA-templated transcription"/>
    <property type="evidence" value="ECO:0007669"/>
    <property type="project" value="InterPro"/>
</dbReference>
<feature type="domain" description="C2H2-type" evidence="13">
    <location>
        <begin position="374"/>
        <end position="401"/>
    </location>
</feature>
<dbReference type="FunFam" id="3.30.160.60:FF:000380">
    <property type="entry name" value="zinc finger protein 2 isoform X2"/>
    <property type="match status" value="1"/>
</dbReference>
<keyword evidence="3" id="KW-0479">Metal-binding</keyword>
<dbReference type="Gene3D" id="6.10.140.140">
    <property type="match status" value="1"/>
</dbReference>
<dbReference type="GO" id="GO:0003677">
    <property type="term" value="F:DNA binding"/>
    <property type="evidence" value="ECO:0007669"/>
    <property type="project" value="UniProtKB-KW"/>
</dbReference>
<feature type="domain" description="C2H2-type" evidence="13">
    <location>
        <begin position="459"/>
        <end position="486"/>
    </location>
</feature>
<feature type="domain" description="C2H2-type" evidence="13">
    <location>
        <begin position="290"/>
        <end position="317"/>
    </location>
</feature>
<dbReference type="PROSITE" id="PS00028">
    <property type="entry name" value="ZINC_FINGER_C2H2_1"/>
    <property type="match status" value="7"/>
</dbReference>
<comment type="caution">
    <text evidence="15">The sequence shown here is derived from an EMBL/GenBank/DDBJ whole genome shotgun (WGS) entry which is preliminary data.</text>
</comment>
<keyword evidence="10" id="KW-0539">Nucleus</keyword>
<dbReference type="FunFam" id="3.30.160.60:FF:000688">
    <property type="entry name" value="zinc finger protein 197 isoform X1"/>
    <property type="match status" value="1"/>
</dbReference>
<name>A0AAW0HW48_MYOGA</name>
<dbReference type="GO" id="GO:0005634">
    <property type="term" value="C:nucleus"/>
    <property type="evidence" value="ECO:0007669"/>
    <property type="project" value="UniProtKB-SubCell"/>
</dbReference>
<dbReference type="SMART" id="SM00349">
    <property type="entry name" value="KRAB"/>
    <property type="match status" value="1"/>
</dbReference>
<dbReference type="Proteomes" id="UP001488838">
    <property type="component" value="Unassembled WGS sequence"/>
</dbReference>
<dbReference type="InterPro" id="IPR001909">
    <property type="entry name" value="KRAB"/>
</dbReference>
<reference evidence="15 16" key="1">
    <citation type="journal article" date="2023" name="bioRxiv">
        <title>Conserved and derived expression patterns and positive selection on dental genes reveal complex evolutionary context of ever-growing rodent molars.</title>
        <authorList>
            <person name="Calamari Z.T."/>
            <person name="Song A."/>
            <person name="Cohen E."/>
            <person name="Akter M."/>
            <person name="Roy R.D."/>
            <person name="Hallikas O."/>
            <person name="Christensen M.M."/>
            <person name="Li P."/>
            <person name="Marangoni P."/>
            <person name="Jernvall J."/>
            <person name="Klein O.D."/>
        </authorList>
    </citation>
    <scope>NUCLEOTIDE SEQUENCE [LARGE SCALE GENOMIC DNA]</scope>
    <source>
        <strain evidence="15">V071</strain>
    </source>
</reference>
<evidence type="ECO:0000256" key="3">
    <source>
        <dbReference type="ARBA" id="ARBA00022723"/>
    </source>
</evidence>
<evidence type="ECO:0000259" key="13">
    <source>
        <dbReference type="PROSITE" id="PS50157"/>
    </source>
</evidence>
<dbReference type="InterPro" id="IPR013087">
    <property type="entry name" value="Znf_C2H2_type"/>
</dbReference>
<dbReference type="SMART" id="SM00355">
    <property type="entry name" value="ZnF_C2H2"/>
    <property type="match status" value="9"/>
</dbReference>
<dbReference type="CDD" id="cd07765">
    <property type="entry name" value="KRAB_A-box"/>
    <property type="match status" value="1"/>
</dbReference>
<feature type="non-terminal residue" evidence="15">
    <location>
        <position position="1"/>
    </location>
</feature>